<reference evidence="3 4" key="1">
    <citation type="submission" date="2016-02" db="EMBL/GenBank/DDBJ databases">
        <title>Genome analysis of coral dinoflagellate symbionts highlights evolutionary adaptations to a symbiotic lifestyle.</title>
        <authorList>
            <person name="Aranda M."/>
            <person name="Li Y."/>
            <person name="Liew Y.J."/>
            <person name="Baumgarten S."/>
            <person name="Simakov O."/>
            <person name="Wilson M."/>
            <person name="Piel J."/>
            <person name="Ashoor H."/>
            <person name="Bougouffa S."/>
            <person name="Bajic V.B."/>
            <person name="Ryu T."/>
            <person name="Ravasi T."/>
            <person name="Bayer T."/>
            <person name="Micklem G."/>
            <person name="Kim H."/>
            <person name="Bhak J."/>
            <person name="Lajeunesse T.C."/>
            <person name="Voolstra C.R."/>
        </authorList>
    </citation>
    <scope>NUCLEOTIDE SEQUENCE [LARGE SCALE GENOMIC DNA]</scope>
    <source>
        <strain evidence="3 4">CCMP2467</strain>
    </source>
</reference>
<accession>A0A1Q9CKR6</accession>
<dbReference type="PANTHER" id="PTHR11200">
    <property type="entry name" value="INOSITOL 5-PHOSPHATASE"/>
    <property type="match status" value="1"/>
</dbReference>
<evidence type="ECO:0000313" key="4">
    <source>
        <dbReference type="Proteomes" id="UP000186817"/>
    </source>
</evidence>
<feature type="region of interest" description="Disordered" evidence="1">
    <location>
        <begin position="467"/>
        <end position="501"/>
    </location>
</feature>
<dbReference type="Gene3D" id="3.60.10.10">
    <property type="entry name" value="Endonuclease/exonuclease/phosphatase"/>
    <property type="match status" value="2"/>
</dbReference>
<protein>
    <submittedName>
        <fullName evidence="3">Type II inositol 1,4,5-trisphosphate 5-phosphatase 14</fullName>
    </submittedName>
</protein>
<proteinExistence type="predicted"/>
<dbReference type="GO" id="GO:0004439">
    <property type="term" value="F:phosphatidylinositol-4,5-bisphosphate 5-phosphatase activity"/>
    <property type="evidence" value="ECO:0007669"/>
    <property type="project" value="TreeGrafter"/>
</dbReference>
<evidence type="ECO:0000256" key="1">
    <source>
        <dbReference type="SAM" id="MobiDB-lite"/>
    </source>
</evidence>
<dbReference type="InterPro" id="IPR036691">
    <property type="entry name" value="Endo/exonu/phosph_ase_sf"/>
</dbReference>
<dbReference type="Pfam" id="PF22669">
    <property type="entry name" value="Exo_endo_phos2"/>
    <property type="match status" value="1"/>
</dbReference>
<organism evidence="3 4">
    <name type="scientific">Symbiodinium microadriaticum</name>
    <name type="common">Dinoflagellate</name>
    <name type="synonym">Zooxanthella microadriatica</name>
    <dbReference type="NCBI Taxonomy" id="2951"/>
    <lineage>
        <taxon>Eukaryota</taxon>
        <taxon>Sar</taxon>
        <taxon>Alveolata</taxon>
        <taxon>Dinophyceae</taxon>
        <taxon>Suessiales</taxon>
        <taxon>Symbiodiniaceae</taxon>
        <taxon>Symbiodinium</taxon>
    </lineage>
</organism>
<dbReference type="PANTHER" id="PTHR11200:SF291">
    <property type="entry name" value="INOSITOL 5-PHOSPHATASE"/>
    <property type="match status" value="1"/>
</dbReference>
<dbReference type="AlphaFoldDB" id="A0A1Q9CKR6"/>
<gene>
    <name evidence="3" type="primary">5PTASE14</name>
    <name evidence="3" type="ORF">AK812_SmicGene35695</name>
</gene>
<comment type="caution">
    <text evidence="3">The sequence shown here is derived from an EMBL/GenBank/DDBJ whole genome shotgun (WGS) entry which is preliminary data.</text>
</comment>
<evidence type="ECO:0000259" key="2">
    <source>
        <dbReference type="SMART" id="SM00128"/>
    </source>
</evidence>
<dbReference type="OrthoDB" id="62798at2759"/>
<dbReference type="SMART" id="SM00128">
    <property type="entry name" value="IPPc"/>
    <property type="match status" value="1"/>
</dbReference>
<feature type="domain" description="Inositol polyphosphate-related phosphatase" evidence="2">
    <location>
        <begin position="81"/>
        <end position="336"/>
    </location>
</feature>
<dbReference type="Proteomes" id="UP000186817">
    <property type="component" value="Unassembled WGS sequence"/>
</dbReference>
<feature type="compositionally biased region" description="Basic and acidic residues" evidence="1">
    <location>
        <begin position="470"/>
        <end position="481"/>
    </location>
</feature>
<sequence length="712" mass="78030">MDGSCCCNQGCFEQEVEKLLEFCTNESESDDAASREEDGAVVHYLPGQEAALHRPMRLLVASMNAGNEVIALAGDGWIPRGGLLKESLESPPSLSQQDLGNSPGIYDIIVVGIQEAVLGAKDAVQQGGSIRHHHELTEGLLRHLGDDYSLFATSSRGAMVLLLFASKFAPPIDNIEKSGENTGLGHIFHNKGFFFGDLNYRLDIPPDVLGLASEAAANQVQEAQIREIMRLIEAKDFAKLTKYDQLQQEMTAGKVLQGFSALVPTWEPTYRMQKGKVGVNFDTARVPSYCDRILHRSMPGCTGSLQLVSFNSAPEVASSDHKPIASDWLLKASHPEGSARKRLCLEKLSTRMHSKVQPVLKVTVFPNKAEDAQAVSKCRGSPGQGEEAVHVWEALGFVATVGPDDHILIHIWDQNKEWPIDGLVGVVVLPLAQPCVSFREPIIGYGELNGTIEGLLRISSEPGLPLKAMAPKDKERLDGPGKGRGRGGRGKGGKGGAPVGVASDTAKRLQELDGGSVEAESNFEILRAQRAQARKGVKQFKDIRENEGVDEDDPLNSIDDGIRLEPFNMRREMREGHFDESGFYVLNKDEEKKVTDAWLDTVDQAERTATFRAADKQNKALDTAANRLSAMAKNLGPDSEGEEEDIFERVTSFLEPRRPQHPAHAGWLCWQRVAAWYTSKGCMDASRQKGTRCGSILKKRTATNMQMHFADT</sequence>
<dbReference type="InterPro" id="IPR000300">
    <property type="entry name" value="IPPc"/>
</dbReference>
<dbReference type="GO" id="GO:0046856">
    <property type="term" value="P:phosphatidylinositol dephosphorylation"/>
    <property type="evidence" value="ECO:0007669"/>
    <property type="project" value="InterPro"/>
</dbReference>
<dbReference type="EMBL" id="LSRX01001110">
    <property type="protein sequence ID" value="OLP83522.1"/>
    <property type="molecule type" value="Genomic_DNA"/>
</dbReference>
<keyword evidence="4" id="KW-1185">Reference proteome</keyword>
<feature type="compositionally biased region" description="Basic residues" evidence="1">
    <location>
        <begin position="483"/>
        <end position="492"/>
    </location>
</feature>
<dbReference type="InterPro" id="IPR046985">
    <property type="entry name" value="IP5"/>
</dbReference>
<dbReference type="SUPFAM" id="SSF56219">
    <property type="entry name" value="DNase I-like"/>
    <property type="match status" value="1"/>
</dbReference>
<evidence type="ECO:0000313" key="3">
    <source>
        <dbReference type="EMBL" id="OLP83522.1"/>
    </source>
</evidence>
<name>A0A1Q9CKR6_SYMMI</name>